<evidence type="ECO:0000259" key="2">
    <source>
        <dbReference type="PROSITE" id="PS51746"/>
    </source>
</evidence>
<feature type="domain" description="PPM-type phosphatase" evidence="2">
    <location>
        <begin position="50"/>
        <end position="403"/>
    </location>
</feature>
<proteinExistence type="predicted"/>
<protein>
    <submittedName>
        <fullName evidence="3">Putative</fullName>
    </submittedName>
</protein>
<evidence type="ECO:0000313" key="4">
    <source>
        <dbReference type="Proteomes" id="UP001642409"/>
    </source>
</evidence>
<keyword evidence="1" id="KW-0472">Membrane</keyword>
<keyword evidence="1" id="KW-0812">Transmembrane</keyword>
<dbReference type="Gene3D" id="3.60.40.10">
    <property type="entry name" value="PPM-type phosphatase domain"/>
    <property type="match status" value="1"/>
</dbReference>
<evidence type="ECO:0000313" key="3">
    <source>
        <dbReference type="EMBL" id="CAL5987419.1"/>
    </source>
</evidence>
<dbReference type="Proteomes" id="UP001642409">
    <property type="component" value="Unassembled WGS sequence"/>
</dbReference>
<keyword evidence="1" id="KW-1133">Transmembrane helix</keyword>
<evidence type="ECO:0000256" key="1">
    <source>
        <dbReference type="SAM" id="Phobius"/>
    </source>
</evidence>
<keyword evidence="4" id="KW-1185">Reference proteome</keyword>
<organism evidence="3 4">
    <name type="scientific">Hexamita inflata</name>
    <dbReference type="NCBI Taxonomy" id="28002"/>
    <lineage>
        <taxon>Eukaryota</taxon>
        <taxon>Metamonada</taxon>
        <taxon>Diplomonadida</taxon>
        <taxon>Hexamitidae</taxon>
        <taxon>Hexamitinae</taxon>
        <taxon>Hexamita</taxon>
    </lineage>
</organism>
<dbReference type="InterPro" id="IPR036457">
    <property type="entry name" value="PPM-type-like_dom_sf"/>
</dbReference>
<dbReference type="EMBL" id="CAXDID020000021">
    <property type="protein sequence ID" value="CAL5987419.1"/>
    <property type="molecule type" value="Genomic_DNA"/>
</dbReference>
<name>A0ABP1H6N0_9EUKA</name>
<reference evidence="3 4" key="1">
    <citation type="submission" date="2024-07" db="EMBL/GenBank/DDBJ databases">
        <authorList>
            <person name="Akdeniz Z."/>
        </authorList>
    </citation>
    <scope>NUCLEOTIDE SEQUENCE [LARGE SCALE GENOMIC DNA]</scope>
</reference>
<feature type="transmembrane region" description="Helical" evidence="1">
    <location>
        <begin position="12"/>
        <end position="29"/>
    </location>
</feature>
<dbReference type="InterPro" id="IPR015655">
    <property type="entry name" value="PP2C"/>
</dbReference>
<dbReference type="Pfam" id="PF00481">
    <property type="entry name" value="PP2C"/>
    <property type="match status" value="1"/>
</dbReference>
<dbReference type="InterPro" id="IPR001932">
    <property type="entry name" value="PPM-type_phosphatase-like_dom"/>
</dbReference>
<accession>A0ABP1H6N0</accession>
<sequence>MLDFTSNKSIAIISSFFLIFVVIVPYYGFRFFRRQSKRSSVNISDKLSLTVGHASATGKRPTMEDDVLLALDISPEYAVYEAACHSRVSAFGVFDGHCGSEIAKHAAQNYRKFIQAQVQVFNPTPAQTCEGIKQSFLDFDSSTKRIPAGSTACVAFITPQHELFVANAGDSRAILIENNHPVSMSIDHKPSRESEKQRLLKAGAEVRPTTVVQSGCVLQLGPARIWPGGLSVSRGFGDHGMKDEVKMALGGFVQSQHLSWAEKQLVSPFPEIRYTELTQQSQAVILACDGLFDVMTNSDVVKIFNQQLPRLMIKAIEQVAIRNIEKSESEESQGIIKKFIHGMQRSYARLKFSFLHELDDYKLTDELLLQADFLCAQMLSDKLVSLALQRETTDNVTVVVGLLRWKDTRKTARQWRELMKDEGLFSQFKKLLHKQNEVSCSETEDIQKDVQLWISPDDPSKQWIY</sequence>
<dbReference type="PANTHER" id="PTHR47992">
    <property type="entry name" value="PROTEIN PHOSPHATASE"/>
    <property type="match status" value="1"/>
</dbReference>
<comment type="caution">
    <text evidence="3">The sequence shown here is derived from an EMBL/GenBank/DDBJ whole genome shotgun (WGS) entry which is preliminary data.</text>
</comment>
<dbReference type="PROSITE" id="PS51746">
    <property type="entry name" value="PPM_2"/>
    <property type="match status" value="1"/>
</dbReference>
<dbReference type="SMART" id="SM00332">
    <property type="entry name" value="PP2Cc"/>
    <property type="match status" value="1"/>
</dbReference>
<gene>
    <name evidence="3" type="ORF">HINF_LOCUS9883</name>
</gene>
<dbReference type="SUPFAM" id="SSF81606">
    <property type="entry name" value="PP2C-like"/>
    <property type="match status" value="1"/>
</dbReference>
<dbReference type="CDD" id="cd00143">
    <property type="entry name" value="PP2Cc"/>
    <property type="match status" value="1"/>
</dbReference>